<reference evidence="1 2" key="1">
    <citation type="submission" date="2016-10" db="EMBL/GenBank/DDBJ databases">
        <authorList>
            <person name="de Groot N.N."/>
        </authorList>
    </citation>
    <scope>NUCLEOTIDE SEQUENCE [LARGE SCALE GENOMIC DNA]</scope>
    <source>
        <strain evidence="1 2">CGMCC 1.6762</strain>
    </source>
</reference>
<evidence type="ECO:0000313" key="1">
    <source>
        <dbReference type="EMBL" id="SDE00766.1"/>
    </source>
</evidence>
<dbReference type="RefSeq" id="WP_092094502.1">
    <property type="nucleotide sequence ID" value="NZ_FNAR01000002.1"/>
</dbReference>
<dbReference type="AlphaFoldDB" id="A0A1G6ZGE0"/>
<dbReference type="OrthoDB" id="9847506at2"/>
<name>A0A1G6ZGE0_9BACL</name>
<proteinExistence type="predicted"/>
<dbReference type="Proteomes" id="UP000198823">
    <property type="component" value="Unassembled WGS sequence"/>
</dbReference>
<accession>A0A1G6ZGE0</accession>
<evidence type="ECO:0000313" key="2">
    <source>
        <dbReference type="Proteomes" id="UP000198823"/>
    </source>
</evidence>
<gene>
    <name evidence="1" type="ORF">SAMN04488126_102299</name>
</gene>
<dbReference type="EMBL" id="FNAR01000002">
    <property type="protein sequence ID" value="SDE00766.1"/>
    <property type="molecule type" value="Genomic_DNA"/>
</dbReference>
<sequence>MVNYGQWPGGDSEVNWHVGPDFTVPYAGESFEQGYESIDDEHPALIGQEPYRNQMGPYAVPSFPWQQGAGGGHWQPYGQYPQMMPPYCMRCGSPWMGPGYGY</sequence>
<protein>
    <submittedName>
        <fullName evidence="1">Uncharacterized protein</fullName>
    </submittedName>
</protein>
<organism evidence="1 2">
    <name type="scientific">Bhargavaea beijingensis</name>
    <dbReference type="NCBI Taxonomy" id="426756"/>
    <lineage>
        <taxon>Bacteria</taxon>
        <taxon>Bacillati</taxon>
        <taxon>Bacillota</taxon>
        <taxon>Bacilli</taxon>
        <taxon>Bacillales</taxon>
        <taxon>Caryophanaceae</taxon>
        <taxon>Bhargavaea</taxon>
    </lineage>
</organism>